<organism evidence="1 2">
    <name type="scientific">candidate division WWE3 bacterium CG10_big_fil_rev_8_21_14_0_10_32_10</name>
    <dbReference type="NCBI Taxonomy" id="1975090"/>
    <lineage>
        <taxon>Bacteria</taxon>
        <taxon>Katanobacteria</taxon>
    </lineage>
</organism>
<dbReference type="AlphaFoldDB" id="A0A2H0R9Q4"/>
<proteinExistence type="predicted"/>
<comment type="caution">
    <text evidence="1">The sequence shown here is derived from an EMBL/GenBank/DDBJ whole genome shotgun (WGS) entry which is preliminary data.</text>
</comment>
<protein>
    <submittedName>
        <fullName evidence="1">Uncharacterized protein</fullName>
    </submittedName>
</protein>
<gene>
    <name evidence="1" type="ORF">COV24_03665</name>
</gene>
<name>A0A2H0R9Q4_UNCKA</name>
<reference evidence="1 2" key="1">
    <citation type="submission" date="2017-09" db="EMBL/GenBank/DDBJ databases">
        <title>Depth-based differentiation of microbial function through sediment-hosted aquifers and enrichment of novel symbionts in the deep terrestrial subsurface.</title>
        <authorList>
            <person name="Probst A.J."/>
            <person name="Ladd B."/>
            <person name="Jarett J.K."/>
            <person name="Geller-Mcgrath D.E."/>
            <person name="Sieber C.M."/>
            <person name="Emerson J.B."/>
            <person name="Anantharaman K."/>
            <person name="Thomas B.C."/>
            <person name="Malmstrom R."/>
            <person name="Stieglmeier M."/>
            <person name="Klingl A."/>
            <person name="Woyke T."/>
            <person name="Ryan C.M."/>
            <person name="Banfield J.F."/>
        </authorList>
    </citation>
    <scope>NUCLEOTIDE SEQUENCE [LARGE SCALE GENOMIC DNA]</scope>
    <source>
        <strain evidence="1">CG10_big_fil_rev_8_21_14_0_10_32_10</strain>
    </source>
</reference>
<evidence type="ECO:0000313" key="2">
    <source>
        <dbReference type="Proteomes" id="UP000230214"/>
    </source>
</evidence>
<accession>A0A2H0R9Q4</accession>
<dbReference type="Proteomes" id="UP000230214">
    <property type="component" value="Unassembled WGS sequence"/>
</dbReference>
<evidence type="ECO:0000313" key="1">
    <source>
        <dbReference type="EMBL" id="PIR43262.1"/>
    </source>
</evidence>
<sequence>MSLTNDDKNWIKDAVGEAVISSEERVIKRVDERINDRISQAEIKLINHMDERMNDRISQAEIKLINHIDEKIEDRFYNHPMINKIYDMLDKALGSLLKDKEEIDLLSERVTGLEEKNNS</sequence>
<dbReference type="EMBL" id="PCXU01000030">
    <property type="protein sequence ID" value="PIR43262.1"/>
    <property type="molecule type" value="Genomic_DNA"/>
</dbReference>